<feature type="compositionally biased region" description="Polar residues" evidence="1">
    <location>
        <begin position="399"/>
        <end position="408"/>
    </location>
</feature>
<feature type="compositionally biased region" description="Polar residues" evidence="1">
    <location>
        <begin position="284"/>
        <end position="301"/>
    </location>
</feature>
<proteinExistence type="predicted"/>
<evidence type="ECO:0000256" key="1">
    <source>
        <dbReference type="SAM" id="MobiDB-lite"/>
    </source>
</evidence>
<feature type="compositionally biased region" description="Basic residues" evidence="1">
    <location>
        <begin position="168"/>
        <end position="178"/>
    </location>
</feature>
<protein>
    <submittedName>
        <fullName evidence="2">Krueppel-like factor 15</fullName>
    </submittedName>
</protein>
<feature type="compositionally biased region" description="Basic and acidic residues" evidence="1">
    <location>
        <begin position="417"/>
        <end position="441"/>
    </location>
</feature>
<feature type="compositionally biased region" description="Basic residues" evidence="1">
    <location>
        <begin position="383"/>
        <end position="395"/>
    </location>
</feature>
<organism evidence="2 3">
    <name type="scientific">Lecanosticta acicola</name>
    <dbReference type="NCBI Taxonomy" id="111012"/>
    <lineage>
        <taxon>Eukaryota</taxon>
        <taxon>Fungi</taxon>
        <taxon>Dikarya</taxon>
        <taxon>Ascomycota</taxon>
        <taxon>Pezizomycotina</taxon>
        <taxon>Dothideomycetes</taxon>
        <taxon>Dothideomycetidae</taxon>
        <taxon>Mycosphaerellales</taxon>
        <taxon>Mycosphaerellaceae</taxon>
        <taxon>Lecanosticta</taxon>
    </lineage>
</organism>
<name>A0AAI9EAH8_9PEZI</name>
<dbReference type="AlphaFoldDB" id="A0AAI9EAH8"/>
<dbReference type="EMBL" id="CAVMBE010000041">
    <property type="protein sequence ID" value="CAK4030891.1"/>
    <property type="molecule type" value="Genomic_DNA"/>
</dbReference>
<reference evidence="2" key="1">
    <citation type="submission" date="2023-11" db="EMBL/GenBank/DDBJ databases">
        <authorList>
            <person name="Alioto T."/>
            <person name="Alioto T."/>
            <person name="Gomez Garrido J."/>
        </authorList>
    </citation>
    <scope>NUCLEOTIDE SEQUENCE</scope>
</reference>
<comment type="caution">
    <text evidence="2">The sequence shown here is derived from an EMBL/GenBank/DDBJ whole genome shotgun (WGS) entry which is preliminary data.</text>
</comment>
<keyword evidence="3" id="KW-1185">Reference proteome</keyword>
<feature type="compositionally biased region" description="Basic and acidic residues" evidence="1">
    <location>
        <begin position="179"/>
        <end position="191"/>
    </location>
</feature>
<feature type="region of interest" description="Disordered" evidence="1">
    <location>
        <begin position="642"/>
        <end position="664"/>
    </location>
</feature>
<feature type="region of interest" description="Disordered" evidence="1">
    <location>
        <begin position="146"/>
        <end position="191"/>
    </location>
</feature>
<evidence type="ECO:0000313" key="3">
    <source>
        <dbReference type="Proteomes" id="UP001296104"/>
    </source>
</evidence>
<feature type="region of interest" description="Disordered" evidence="1">
    <location>
        <begin position="555"/>
        <end position="574"/>
    </location>
</feature>
<gene>
    <name evidence="2" type="ORF">LECACI_7A006049</name>
</gene>
<feature type="compositionally biased region" description="Basic and acidic residues" evidence="1">
    <location>
        <begin position="146"/>
        <end position="163"/>
    </location>
</feature>
<accession>A0AAI9EAH8</accession>
<feature type="compositionally biased region" description="Polar residues" evidence="1">
    <location>
        <begin position="324"/>
        <end position="333"/>
    </location>
</feature>
<feature type="compositionally biased region" description="Polar residues" evidence="1">
    <location>
        <begin position="459"/>
        <end position="485"/>
    </location>
</feature>
<sequence>MAVNHPHTLEYKTRLLKHLLSTKEWLLDPHIGRFWEFISDTFKHPKAPESAPKLSGKELEEFCDAEAAIWIDENNNPKEDRRKGYEAGSEYDELMGKWMTVWKDMAVPHWVVEMDRIGDTHHKFSIVPSAYRDKVRDKVAEIDRVRRENRAKAAQHVRERQAAEKAASTKKKALKRSASRHDGKLDSISRTEDPKFEYDGEKLKKVVQAARERAIQVGKHDLAAAVQQIYEDALRDMKLRILLEAILTQSATTPQNEQFQEYVRTAKRKLKAIKGSGAKAKASPSVQHLPATTSALHSRQLGSRERDVDSAYVSGRGSDKSTGEDANNESMTAGSHEPQKRRRESITSSEAAEADLEEAERAAKRRRGENVDDDSGSYDPSQKRKATKTHKKRPIHQPDNVSRESSPLSEAGDTDIEAAKEAYVDEMVRRKSAEASRRAIEDEYGPVSPTVADDASWKSMPSPTLHSTQMDRSNSMQEQEQTQAGAQDDARHEVLGASSVPAPPADEPPAQASAEQLTPAESSHAFQIISGAAAEAVQPAISRLEGKIDSLLSGRGDRIPLPQGRPVPACSSRGPDIANATRELVNIQEMLQSNELDPQSPETTTLISQLARNAAEASIYAAEAARRAGEMARDVSLVLLQLGENRKKKQSGEAGASSAPRPEE</sequence>
<feature type="region of interest" description="Disordered" evidence="1">
    <location>
        <begin position="275"/>
        <end position="523"/>
    </location>
</feature>
<evidence type="ECO:0000313" key="2">
    <source>
        <dbReference type="EMBL" id="CAK4030891.1"/>
    </source>
</evidence>
<dbReference type="Proteomes" id="UP001296104">
    <property type="component" value="Unassembled WGS sequence"/>
</dbReference>